<feature type="domain" description="Farnesoic acid O-methyl transferase" evidence="1">
    <location>
        <begin position="56"/>
        <end position="176"/>
    </location>
</feature>
<accession>A0A8B6F3B2</accession>
<name>A0A8B6F3B2_MYTGA</name>
<evidence type="ECO:0000313" key="3">
    <source>
        <dbReference type="Proteomes" id="UP000596742"/>
    </source>
</evidence>
<dbReference type="OrthoDB" id="6118336at2759"/>
<gene>
    <name evidence="2" type="ORF">MGAL_10B033416</name>
</gene>
<dbReference type="EMBL" id="UYJE01006081">
    <property type="protein sequence ID" value="VDI42896.1"/>
    <property type="molecule type" value="Genomic_DNA"/>
</dbReference>
<proteinExistence type="predicted"/>
<dbReference type="Pfam" id="PF12248">
    <property type="entry name" value="Methyltransf_FA"/>
    <property type="match status" value="1"/>
</dbReference>
<dbReference type="AlphaFoldDB" id="A0A8B6F3B2"/>
<evidence type="ECO:0000313" key="2">
    <source>
        <dbReference type="EMBL" id="VDI42896.1"/>
    </source>
</evidence>
<dbReference type="Proteomes" id="UP000596742">
    <property type="component" value="Unassembled WGS sequence"/>
</dbReference>
<dbReference type="InterPro" id="IPR022041">
    <property type="entry name" value="Methyltransf_FA"/>
</dbReference>
<reference evidence="2" key="1">
    <citation type="submission" date="2018-11" db="EMBL/GenBank/DDBJ databases">
        <authorList>
            <person name="Alioto T."/>
            <person name="Alioto T."/>
        </authorList>
    </citation>
    <scope>NUCLEOTIDE SEQUENCE</scope>
</reference>
<sequence length="257" mass="29586">MSVMMVMRIREGHSRWYMSGTVINIIHTNNTGNIDYGKPNSLSYYTPLSLYGIDVSRRTYIRFLLKAKESAFVSLWSSANISNAMFYEIALGAGHTAISLRRNKNSIYFDHFVNDKWMSDTQFMPFWISWSKGVIEIGTSSELHNDTRKSWSDPNPLNISHAGIMTGWGQDGDWIIYPYTDTSSQCDNCRQYLTPTSIQQLEQNIRIQDKTGLSAYKRIKNCADDSRSKKLVQKFVLVWSPRSPISVLKLQKQKPDR</sequence>
<comment type="caution">
    <text evidence="2">The sequence shown here is derived from an EMBL/GenBank/DDBJ whole genome shotgun (WGS) entry which is preliminary data.</text>
</comment>
<keyword evidence="3" id="KW-1185">Reference proteome</keyword>
<organism evidence="2 3">
    <name type="scientific">Mytilus galloprovincialis</name>
    <name type="common">Mediterranean mussel</name>
    <dbReference type="NCBI Taxonomy" id="29158"/>
    <lineage>
        <taxon>Eukaryota</taxon>
        <taxon>Metazoa</taxon>
        <taxon>Spiralia</taxon>
        <taxon>Lophotrochozoa</taxon>
        <taxon>Mollusca</taxon>
        <taxon>Bivalvia</taxon>
        <taxon>Autobranchia</taxon>
        <taxon>Pteriomorphia</taxon>
        <taxon>Mytilida</taxon>
        <taxon>Mytiloidea</taxon>
        <taxon>Mytilidae</taxon>
        <taxon>Mytilinae</taxon>
        <taxon>Mytilus</taxon>
    </lineage>
</organism>
<protein>
    <recommendedName>
        <fullName evidence="1">Farnesoic acid O-methyl transferase domain-containing protein</fullName>
    </recommendedName>
</protein>
<evidence type="ECO:0000259" key="1">
    <source>
        <dbReference type="Pfam" id="PF12248"/>
    </source>
</evidence>